<dbReference type="InterPro" id="IPR013249">
    <property type="entry name" value="RNA_pol_sigma70_r4_t2"/>
</dbReference>
<dbReference type="Pfam" id="PF08281">
    <property type="entry name" value="Sigma70_r4_2"/>
    <property type="match status" value="1"/>
</dbReference>
<evidence type="ECO:0000259" key="4">
    <source>
        <dbReference type="Pfam" id="PF04542"/>
    </source>
</evidence>
<dbReference type="SUPFAM" id="SSF48403">
    <property type="entry name" value="Ankyrin repeat"/>
    <property type="match status" value="1"/>
</dbReference>
<dbReference type="SMART" id="SM00248">
    <property type="entry name" value="ANK"/>
    <property type="match status" value="5"/>
</dbReference>
<dbReference type="SUPFAM" id="SSF88946">
    <property type="entry name" value="Sigma2 domain of RNA polymerase sigma factors"/>
    <property type="match status" value="1"/>
</dbReference>
<evidence type="ECO:0000256" key="3">
    <source>
        <dbReference type="PROSITE-ProRule" id="PRU00023"/>
    </source>
</evidence>
<dbReference type="Gene3D" id="1.25.40.20">
    <property type="entry name" value="Ankyrin repeat-containing domain"/>
    <property type="match status" value="2"/>
</dbReference>
<dbReference type="InterPro" id="IPR002110">
    <property type="entry name" value="Ankyrin_rpt"/>
</dbReference>
<keyword evidence="7" id="KW-1185">Reference proteome</keyword>
<evidence type="ECO:0000313" key="7">
    <source>
        <dbReference type="Proteomes" id="UP001344906"/>
    </source>
</evidence>
<dbReference type="InterPro" id="IPR014284">
    <property type="entry name" value="RNA_pol_sigma-70_dom"/>
</dbReference>
<feature type="domain" description="RNA polymerase sigma factor 70 region 4 type 2" evidence="5">
    <location>
        <begin position="113"/>
        <end position="164"/>
    </location>
</feature>
<gene>
    <name evidence="6" type="ORF">KDH_53040</name>
</gene>
<dbReference type="SUPFAM" id="SSF88659">
    <property type="entry name" value="Sigma3 and sigma4 domains of RNA polymerase sigma factors"/>
    <property type="match status" value="1"/>
</dbReference>
<feature type="repeat" description="ANK" evidence="3">
    <location>
        <begin position="239"/>
        <end position="271"/>
    </location>
</feature>
<dbReference type="PANTHER" id="PTHR24171:SF9">
    <property type="entry name" value="ANKYRIN REPEAT DOMAIN-CONTAINING PROTEIN 39"/>
    <property type="match status" value="1"/>
</dbReference>
<accession>A0ABQ6FXZ6</accession>
<evidence type="ECO:0000259" key="5">
    <source>
        <dbReference type="Pfam" id="PF08281"/>
    </source>
</evidence>
<dbReference type="CDD" id="cd06171">
    <property type="entry name" value="Sigma70_r4"/>
    <property type="match status" value="1"/>
</dbReference>
<proteinExistence type="predicted"/>
<dbReference type="PROSITE" id="PS50088">
    <property type="entry name" value="ANK_REPEAT"/>
    <property type="match status" value="4"/>
</dbReference>
<dbReference type="Pfam" id="PF12796">
    <property type="entry name" value="Ank_2"/>
    <property type="match status" value="2"/>
</dbReference>
<feature type="repeat" description="ANK" evidence="3">
    <location>
        <begin position="338"/>
        <end position="370"/>
    </location>
</feature>
<dbReference type="EMBL" id="BSRI01000002">
    <property type="protein sequence ID" value="GLV58473.1"/>
    <property type="molecule type" value="Genomic_DNA"/>
</dbReference>
<reference evidence="6 7" key="1">
    <citation type="submission" date="2023-02" db="EMBL/GenBank/DDBJ databases">
        <title>Dictyobacter halimunensis sp. nov., a new member of the class Ktedonobacteria from forest soil in a geothermal area.</title>
        <authorList>
            <person name="Rachmania M.K."/>
            <person name="Ningsih F."/>
            <person name="Sakai Y."/>
            <person name="Yabe S."/>
            <person name="Yokota A."/>
            <person name="Sjamsuridzal W."/>
        </authorList>
    </citation>
    <scope>NUCLEOTIDE SEQUENCE [LARGE SCALE GENOMIC DNA]</scope>
    <source>
        <strain evidence="6 7">S3.2.2.5</strain>
    </source>
</reference>
<dbReference type="Gene3D" id="1.10.10.10">
    <property type="entry name" value="Winged helix-like DNA-binding domain superfamily/Winged helix DNA-binding domain"/>
    <property type="match status" value="1"/>
</dbReference>
<protein>
    <submittedName>
        <fullName evidence="6">Uncharacterized protein</fullName>
    </submittedName>
</protein>
<evidence type="ECO:0000313" key="6">
    <source>
        <dbReference type="EMBL" id="GLV58473.1"/>
    </source>
</evidence>
<feature type="repeat" description="ANK" evidence="3">
    <location>
        <begin position="305"/>
        <end position="337"/>
    </location>
</feature>
<dbReference type="InterPro" id="IPR013325">
    <property type="entry name" value="RNA_pol_sigma_r2"/>
</dbReference>
<dbReference type="PANTHER" id="PTHR24171">
    <property type="entry name" value="ANKYRIN REPEAT DOMAIN-CONTAINING PROTEIN 39-RELATED"/>
    <property type="match status" value="1"/>
</dbReference>
<organism evidence="6 7">
    <name type="scientific">Dictyobacter halimunensis</name>
    <dbReference type="NCBI Taxonomy" id="3026934"/>
    <lineage>
        <taxon>Bacteria</taxon>
        <taxon>Bacillati</taxon>
        <taxon>Chloroflexota</taxon>
        <taxon>Ktedonobacteria</taxon>
        <taxon>Ktedonobacterales</taxon>
        <taxon>Dictyobacteraceae</taxon>
        <taxon>Dictyobacter</taxon>
    </lineage>
</organism>
<name>A0ABQ6FXZ6_9CHLR</name>
<dbReference type="Pfam" id="PF04542">
    <property type="entry name" value="Sigma70_r2"/>
    <property type="match status" value="1"/>
</dbReference>
<dbReference type="PRINTS" id="PR01415">
    <property type="entry name" value="ANKYRIN"/>
</dbReference>
<keyword evidence="2 3" id="KW-0040">ANK repeat</keyword>
<dbReference type="InterPro" id="IPR036388">
    <property type="entry name" value="WH-like_DNA-bd_sf"/>
</dbReference>
<comment type="caution">
    <text evidence="6">The sequence shown here is derived from an EMBL/GenBank/DDBJ whole genome shotgun (WGS) entry which is preliminary data.</text>
</comment>
<dbReference type="InterPro" id="IPR013324">
    <property type="entry name" value="RNA_pol_sigma_r3/r4-like"/>
</dbReference>
<dbReference type="NCBIfam" id="TIGR02937">
    <property type="entry name" value="sigma70-ECF"/>
    <property type="match status" value="1"/>
</dbReference>
<dbReference type="Proteomes" id="UP001344906">
    <property type="component" value="Unassembled WGS sequence"/>
</dbReference>
<dbReference type="PROSITE" id="PS50297">
    <property type="entry name" value="ANK_REP_REGION"/>
    <property type="match status" value="4"/>
</dbReference>
<evidence type="ECO:0000256" key="1">
    <source>
        <dbReference type="ARBA" id="ARBA00022737"/>
    </source>
</evidence>
<feature type="domain" description="RNA polymerase sigma-70 region 2" evidence="4">
    <location>
        <begin position="15"/>
        <end position="80"/>
    </location>
</feature>
<keyword evidence="1" id="KW-0677">Repeat</keyword>
<dbReference type="InterPro" id="IPR007627">
    <property type="entry name" value="RNA_pol_sigma70_r2"/>
</dbReference>
<sequence length="415" mass="45883">MAARQGNLEAFGQVVERLRGMAYATAYTLLHDAQLAEDATQEAFIEAYLNLPKLHMPEAFPGWLRRIIIKQADRLTRKQTATLVPLEPGTPFDVALDELNPARLIEMGEQRGVVQQALQALPEHERIAILLFYGHNYSQPDIATFLEVPLSTVKKRLFDGRKHLKKYLLEKAWDTVRENQQPTTELFPAKLQLLIALRTGDITQVKSIIGRDPFLINGNLGSKAIKAEYIQRHSPKLPADWSALHEAIASRQPHLVAFLLDAGANINSKGYDGSTPLWEAVRSEQIEIVELLLARGAHVDAATGAGLTALHYAAMTDNLPLARSLLVQGASSNGPQNTPKSPLHWAALKGHTAMAQLLVEHGADPHQRDDLQRRPLDWALARGHQPVVQLLQQYMDNESASANQTSNSLSDAALI</sequence>
<feature type="repeat" description="ANK" evidence="3">
    <location>
        <begin position="272"/>
        <end position="304"/>
    </location>
</feature>
<evidence type="ECO:0000256" key="2">
    <source>
        <dbReference type="ARBA" id="ARBA00023043"/>
    </source>
</evidence>
<dbReference type="Gene3D" id="1.10.1740.10">
    <property type="match status" value="1"/>
</dbReference>
<dbReference type="InterPro" id="IPR036770">
    <property type="entry name" value="Ankyrin_rpt-contain_sf"/>
</dbReference>